<dbReference type="SMART" id="SM01401">
    <property type="entry name" value="Sds3"/>
    <property type="match status" value="1"/>
</dbReference>
<feature type="region of interest" description="Disordered" evidence="6">
    <location>
        <begin position="396"/>
        <end position="464"/>
    </location>
</feature>
<dbReference type="STRING" id="1336337.A0A3N4JZK6"/>
<keyword evidence="2" id="KW-0678">Repressor</keyword>
<evidence type="ECO:0000256" key="2">
    <source>
        <dbReference type="ARBA" id="ARBA00022491"/>
    </source>
</evidence>
<feature type="compositionally biased region" description="Polar residues" evidence="6">
    <location>
        <begin position="93"/>
        <end position="103"/>
    </location>
</feature>
<dbReference type="GO" id="GO:0005654">
    <property type="term" value="C:nucleoplasm"/>
    <property type="evidence" value="ECO:0007669"/>
    <property type="project" value="UniProtKB-ARBA"/>
</dbReference>
<accession>A0A3N4JZK6</accession>
<feature type="compositionally biased region" description="Low complexity" evidence="6">
    <location>
        <begin position="18"/>
        <end position="32"/>
    </location>
</feature>
<sequence length="621" mass="68177">MPVRKEMEGQDEDQVTGPRESTPATPTTTSSPSKKRKRETNGSPAPRPMEEPKSRQSTPPLKKKNQILQEMSENESTSANSRRGSNPEAVIDTISNGTSQDSVMANPKDVRPSKPVKIVPPNNEVASGNTGDEQDPEPVAKTEVGEAADAIASATLDEEPCDNVDTTREDDEDAERVKRKNAAMEDLAEIERVFAQLKDRIYSEKLKKVDMEMKMVQDGTHPEFVAQKACIDQKLEEKVRLADAHYKYGMESLSITTRVSRAQVHSQYFQTVRQLREDALEKGSERLYQIQRERRAGDALVSEFSYRIPDRQSTRIKQRQQYNWEVALLSGIAKHIGFPAAPDVVGASEEEIVDDLEFMGIATRVPARASVTVPSTGSLRERAVLDDFYEKQLPINWSHMQPSPPSPTPQSTQQAPGYPHVHIHHHHHHNRRHAGPNQPDQAPYFARRGPSAQGHNPGHQPSAVSLSSLLQNDVIKMEGPSTHPSSASSLGGGGSQANRSPQHLGATPHPPPRPSQLYSSQGAQHSLPPPTSLQQHMNPYARPNNADSHQGPPPAPQRLDIGRGSTPGDVRIYGTMGGRESEAPDGGLRRLKEENDGTLGVGPPTLGAPAPLRYGPRMSYS</sequence>
<dbReference type="GO" id="GO:0010468">
    <property type="term" value="P:regulation of gene expression"/>
    <property type="evidence" value="ECO:0007669"/>
    <property type="project" value="UniProtKB-ARBA"/>
</dbReference>
<reference evidence="7 8" key="1">
    <citation type="journal article" date="2018" name="Nat. Ecol. Evol.">
        <title>Pezizomycetes genomes reveal the molecular basis of ectomycorrhizal truffle lifestyle.</title>
        <authorList>
            <person name="Murat C."/>
            <person name="Payen T."/>
            <person name="Noel B."/>
            <person name="Kuo A."/>
            <person name="Morin E."/>
            <person name="Chen J."/>
            <person name="Kohler A."/>
            <person name="Krizsan K."/>
            <person name="Balestrini R."/>
            <person name="Da Silva C."/>
            <person name="Montanini B."/>
            <person name="Hainaut M."/>
            <person name="Levati E."/>
            <person name="Barry K.W."/>
            <person name="Belfiori B."/>
            <person name="Cichocki N."/>
            <person name="Clum A."/>
            <person name="Dockter R.B."/>
            <person name="Fauchery L."/>
            <person name="Guy J."/>
            <person name="Iotti M."/>
            <person name="Le Tacon F."/>
            <person name="Lindquist E.A."/>
            <person name="Lipzen A."/>
            <person name="Malagnac F."/>
            <person name="Mello A."/>
            <person name="Molinier V."/>
            <person name="Miyauchi S."/>
            <person name="Poulain J."/>
            <person name="Riccioni C."/>
            <person name="Rubini A."/>
            <person name="Sitrit Y."/>
            <person name="Splivallo R."/>
            <person name="Traeger S."/>
            <person name="Wang M."/>
            <person name="Zifcakova L."/>
            <person name="Wipf D."/>
            <person name="Zambonelli A."/>
            <person name="Paolocci F."/>
            <person name="Nowrousian M."/>
            <person name="Ottonello S."/>
            <person name="Baldrian P."/>
            <person name="Spatafora J.W."/>
            <person name="Henrissat B."/>
            <person name="Nagy L.G."/>
            <person name="Aury J.M."/>
            <person name="Wincker P."/>
            <person name="Grigoriev I.V."/>
            <person name="Bonfante P."/>
            <person name="Martin F.M."/>
        </authorList>
    </citation>
    <scope>NUCLEOTIDE SEQUENCE [LARGE SCALE GENOMIC DNA]</scope>
    <source>
        <strain evidence="7 8">120613-1</strain>
    </source>
</reference>
<dbReference type="PANTHER" id="PTHR21964">
    <property type="entry name" value="BREAST CANCER METASTASIS-SUPPRESSOR 1"/>
    <property type="match status" value="1"/>
</dbReference>
<dbReference type="Proteomes" id="UP000276215">
    <property type="component" value="Unassembled WGS sequence"/>
</dbReference>
<evidence type="ECO:0000256" key="4">
    <source>
        <dbReference type="ARBA" id="ARBA00023163"/>
    </source>
</evidence>
<keyword evidence="4" id="KW-0804">Transcription</keyword>
<keyword evidence="3" id="KW-0805">Transcription regulation</keyword>
<evidence type="ECO:0000256" key="1">
    <source>
        <dbReference type="ARBA" id="ARBA00004123"/>
    </source>
</evidence>
<feature type="compositionally biased region" description="Basic residues" evidence="6">
    <location>
        <begin position="421"/>
        <end position="434"/>
    </location>
</feature>
<keyword evidence="8" id="KW-1185">Reference proteome</keyword>
<name>A0A3N4JZK6_9PEZI</name>
<evidence type="ECO:0000256" key="5">
    <source>
        <dbReference type="ARBA" id="ARBA00023242"/>
    </source>
</evidence>
<feature type="compositionally biased region" description="Basic and acidic residues" evidence="6">
    <location>
        <begin position="579"/>
        <end position="595"/>
    </location>
</feature>
<comment type="subcellular location">
    <subcellularLocation>
        <location evidence="1">Nucleus</location>
    </subcellularLocation>
</comment>
<dbReference type="AlphaFoldDB" id="A0A3N4JZK6"/>
<dbReference type="Gene3D" id="1.20.5.1500">
    <property type="match status" value="1"/>
</dbReference>
<organism evidence="7 8">
    <name type="scientific">Choiromyces venosus 120613-1</name>
    <dbReference type="NCBI Taxonomy" id="1336337"/>
    <lineage>
        <taxon>Eukaryota</taxon>
        <taxon>Fungi</taxon>
        <taxon>Dikarya</taxon>
        <taxon>Ascomycota</taxon>
        <taxon>Pezizomycotina</taxon>
        <taxon>Pezizomycetes</taxon>
        <taxon>Pezizales</taxon>
        <taxon>Tuberaceae</taxon>
        <taxon>Choiromyces</taxon>
    </lineage>
</organism>
<evidence type="ECO:0000256" key="6">
    <source>
        <dbReference type="SAM" id="MobiDB-lite"/>
    </source>
</evidence>
<protein>
    <recommendedName>
        <fullName evidence="9">Sds3-like-domain-containing protein</fullName>
    </recommendedName>
</protein>
<dbReference type="EMBL" id="ML120368">
    <property type="protein sequence ID" value="RPB02362.1"/>
    <property type="molecule type" value="Genomic_DNA"/>
</dbReference>
<evidence type="ECO:0000313" key="7">
    <source>
        <dbReference type="EMBL" id="RPB02362.1"/>
    </source>
</evidence>
<dbReference type="InterPro" id="IPR013907">
    <property type="entry name" value="Sds3"/>
</dbReference>
<evidence type="ECO:0000313" key="8">
    <source>
        <dbReference type="Proteomes" id="UP000276215"/>
    </source>
</evidence>
<keyword evidence="5" id="KW-0539">Nucleus</keyword>
<dbReference type="OrthoDB" id="20886at2759"/>
<feature type="region of interest" description="Disordered" evidence="6">
    <location>
        <begin position="1"/>
        <end position="141"/>
    </location>
</feature>
<proteinExistence type="predicted"/>
<feature type="region of interest" description="Disordered" evidence="6">
    <location>
        <begin position="476"/>
        <end position="621"/>
    </location>
</feature>
<evidence type="ECO:0000256" key="3">
    <source>
        <dbReference type="ARBA" id="ARBA00023015"/>
    </source>
</evidence>
<feature type="compositionally biased region" description="Polar residues" evidence="6">
    <location>
        <begin position="66"/>
        <end position="84"/>
    </location>
</feature>
<evidence type="ECO:0008006" key="9">
    <source>
        <dbReference type="Google" id="ProtNLM"/>
    </source>
</evidence>
<dbReference type="Pfam" id="PF08598">
    <property type="entry name" value="Sds3"/>
    <property type="match status" value="1"/>
</dbReference>
<gene>
    <name evidence="7" type="ORF">L873DRAFT_1826761</name>
</gene>